<reference evidence="1 2" key="1">
    <citation type="submission" date="2018-09" db="EMBL/GenBank/DDBJ databases">
        <title>Sphingomonas sp. DAC4.</title>
        <authorList>
            <person name="Seo T."/>
        </authorList>
    </citation>
    <scope>NUCLEOTIDE SEQUENCE [LARGE SCALE GENOMIC DNA]</scope>
    <source>
        <strain evidence="1 2">DAC4</strain>
    </source>
</reference>
<dbReference type="Proteomes" id="UP000285023">
    <property type="component" value="Unassembled WGS sequence"/>
</dbReference>
<accession>A0A418Q328</accession>
<sequence>MKNAAVIFFAAMAITACSRKAPASPSDIDALAREYVLLSLEIGEKEEGYIDAYYGPSDIQAEAKAKAANLSLAELAQETQALQAKVASLPTNGDSLESRRVRFLAAQLTAAATRLKMMQGEKLSFADEAKGLFGVVPDLKPLPTYDAVLAKIEALVPGDGTLADRVESFQDRFNIPAERLKPVFDAAIAECKRRTFQHIALPKNESFKLEFVTGKSWSGYNYYKGNAHSLIQVNTDLPIRISRAVDLGCHEGYPGHHVLNALLEEKLTKGRDWIEFSIYPLYSPQSLIAEGSANYGIDLAFPGDEQLKFEAATIYPLAGLSAGEAAKYLALTKALKDLAGARFTIAREYLEGRIDRDRAVELSQKYQLQSKERAEKSLDFTDQYRTYVINYGLGQDLVRAYVEAAGTDPKARWARMEKILSEPTLPGDLRP</sequence>
<dbReference type="PROSITE" id="PS51257">
    <property type="entry name" value="PROKAR_LIPOPROTEIN"/>
    <property type="match status" value="1"/>
</dbReference>
<comment type="caution">
    <text evidence="1">The sequence shown here is derived from an EMBL/GenBank/DDBJ whole genome shotgun (WGS) entry which is preliminary data.</text>
</comment>
<protein>
    <recommendedName>
        <fullName evidence="3">DUF885 domain-containing protein</fullName>
    </recommendedName>
</protein>
<keyword evidence="2" id="KW-1185">Reference proteome</keyword>
<organism evidence="1 2">
    <name type="scientific">Sphingomonas edaphi</name>
    <dbReference type="NCBI Taxonomy" id="2315689"/>
    <lineage>
        <taxon>Bacteria</taxon>
        <taxon>Pseudomonadati</taxon>
        <taxon>Pseudomonadota</taxon>
        <taxon>Alphaproteobacteria</taxon>
        <taxon>Sphingomonadales</taxon>
        <taxon>Sphingomonadaceae</taxon>
        <taxon>Sphingomonas</taxon>
    </lineage>
</organism>
<evidence type="ECO:0000313" key="2">
    <source>
        <dbReference type="Proteomes" id="UP000285023"/>
    </source>
</evidence>
<evidence type="ECO:0008006" key="3">
    <source>
        <dbReference type="Google" id="ProtNLM"/>
    </source>
</evidence>
<dbReference type="OrthoDB" id="140419at2"/>
<gene>
    <name evidence="1" type="ORF">D3M59_05320</name>
</gene>
<proteinExistence type="predicted"/>
<dbReference type="RefSeq" id="WP_119532245.1">
    <property type="nucleotide sequence ID" value="NZ_QXTF01000001.1"/>
</dbReference>
<dbReference type="EMBL" id="QXTF01000001">
    <property type="protein sequence ID" value="RIX32368.1"/>
    <property type="molecule type" value="Genomic_DNA"/>
</dbReference>
<dbReference type="AlphaFoldDB" id="A0A418Q328"/>
<name>A0A418Q328_9SPHN</name>
<evidence type="ECO:0000313" key="1">
    <source>
        <dbReference type="EMBL" id="RIX32368.1"/>
    </source>
</evidence>